<reference evidence="2 3" key="1">
    <citation type="submission" date="2018-12" db="EMBL/GenBank/DDBJ databases">
        <title>Rubrispira sanarue gen. nov., sp., nov., a member of the order Silvanigrellales, isolated from a brackish lake in Hamamatsu Japan.</title>
        <authorList>
            <person name="Maejima Y."/>
            <person name="Iino T."/>
            <person name="Muraguchi Y."/>
            <person name="Fukuda K."/>
            <person name="Nojiri H."/>
            <person name="Ohkuma M."/>
            <person name="Moriuchi R."/>
            <person name="Dohra H."/>
            <person name="Kimbara K."/>
            <person name="Shintani M."/>
        </authorList>
    </citation>
    <scope>NUCLEOTIDE SEQUENCE [LARGE SCALE GENOMIC DNA]</scope>
    <source>
        <strain evidence="2 3">RF1110005</strain>
    </source>
</reference>
<evidence type="ECO:0000313" key="2">
    <source>
        <dbReference type="EMBL" id="BBH53612.1"/>
    </source>
</evidence>
<keyword evidence="1" id="KW-0812">Transmembrane</keyword>
<dbReference type="Proteomes" id="UP000291236">
    <property type="component" value="Chromosome"/>
</dbReference>
<accession>A0A4P2VX95</accession>
<keyword evidence="3" id="KW-1185">Reference proteome</keyword>
<dbReference type="EMBL" id="AP019368">
    <property type="protein sequence ID" value="BBH53612.1"/>
    <property type="molecule type" value="Genomic_DNA"/>
</dbReference>
<keyword evidence="1" id="KW-1133">Transmembrane helix</keyword>
<protein>
    <submittedName>
        <fullName evidence="2">Uncharacterized protein</fullName>
    </submittedName>
</protein>
<evidence type="ECO:0000256" key="1">
    <source>
        <dbReference type="SAM" id="Phobius"/>
    </source>
</evidence>
<dbReference type="KEGG" id="sbf:JCM31447_20590"/>
<evidence type="ECO:0000313" key="3">
    <source>
        <dbReference type="Proteomes" id="UP000291236"/>
    </source>
</evidence>
<name>A0A4P2VX95_FLUSA</name>
<feature type="transmembrane region" description="Helical" evidence="1">
    <location>
        <begin position="28"/>
        <end position="45"/>
    </location>
</feature>
<dbReference type="AlphaFoldDB" id="A0A4P2VX95"/>
<proteinExistence type="predicted"/>
<sequence length="61" mass="7351">MILAKVQEKTQFFLDLQFKMKRKYYTKINNYIYLMSVLVIGEINIHSEIVSKYSFTIKLIL</sequence>
<gene>
    <name evidence="2" type="ORF">JCM31447_20590</name>
</gene>
<organism evidence="2 3">
    <name type="scientific">Fluviispira sanaruensis</name>
    <dbReference type="NCBI Taxonomy" id="2493639"/>
    <lineage>
        <taxon>Bacteria</taxon>
        <taxon>Pseudomonadati</taxon>
        <taxon>Bdellovibrionota</taxon>
        <taxon>Oligoflexia</taxon>
        <taxon>Silvanigrellales</taxon>
        <taxon>Silvanigrellaceae</taxon>
        <taxon>Fluviispira</taxon>
    </lineage>
</organism>
<keyword evidence="1" id="KW-0472">Membrane</keyword>